<dbReference type="Proteomes" id="UP000030008">
    <property type="component" value="Unassembled WGS sequence"/>
</dbReference>
<protein>
    <submittedName>
        <fullName evidence="1">Uncharacterized protein</fullName>
    </submittedName>
</protein>
<evidence type="ECO:0000313" key="2">
    <source>
        <dbReference type="Proteomes" id="UP000030008"/>
    </source>
</evidence>
<dbReference type="EMBL" id="JQIF01000023">
    <property type="protein sequence ID" value="KGJ54085.1"/>
    <property type="molecule type" value="Genomic_DNA"/>
</dbReference>
<proteinExistence type="predicted"/>
<dbReference type="AlphaFoldDB" id="A0A099I8Q0"/>
<evidence type="ECO:0000313" key="1">
    <source>
        <dbReference type="EMBL" id="KGJ54085.1"/>
    </source>
</evidence>
<reference evidence="1 2" key="1">
    <citation type="submission" date="2014-08" db="EMBL/GenBank/DDBJ databases">
        <title>Clostridium innocuum, an unnegligible vancomycin-resistant pathogen causing extra-intestinal infections.</title>
        <authorList>
            <person name="Feng Y."/>
            <person name="Chiu C.-H."/>
        </authorList>
    </citation>
    <scope>NUCLEOTIDE SEQUENCE [LARGE SCALE GENOMIC DNA]</scope>
    <source>
        <strain evidence="1 2">AN88</strain>
    </source>
</reference>
<dbReference type="Pfam" id="PF07374">
    <property type="entry name" value="DUF1492"/>
    <property type="match status" value="1"/>
</dbReference>
<accession>A0A099I8Q0</accession>
<name>A0A099I8Q0_CLOIN</name>
<dbReference type="InterPro" id="IPR010861">
    <property type="entry name" value="DUF1492"/>
</dbReference>
<organism evidence="1 2">
    <name type="scientific">Clostridium innocuum</name>
    <dbReference type="NCBI Taxonomy" id="1522"/>
    <lineage>
        <taxon>Bacteria</taxon>
        <taxon>Bacillati</taxon>
        <taxon>Bacillota</taxon>
        <taxon>Clostridia</taxon>
        <taxon>Eubacteriales</taxon>
        <taxon>Clostridiaceae</taxon>
        <taxon>Clostridium</taxon>
    </lineage>
</organism>
<gene>
    <name evidence="1" type="ORF">CIAN88_05960</name>
</gene>
<dbReference type="InterPro" id="IPR013324">
    <property type="entry name" value="RNA_pol_sigma_r3/r4-like"/>
</dbReference>
<dbReference type="SUPFAM" id="SSF88659">
    <property type="entry name" value="Sigma3 and sigma4 domains of RNA polymerase sigma factors"/>
    <property type="match status" value="1"/>
</dbReference>
<dbReference type="RefSeq" id="WP_002607698.1">
    <property type="nucleotide sequence ID" value="NZ_JAKNTM010000001.1"/>
</dbReference>
<comment type="caution">
    <text evidence="1">The sequence shown here is derived from an EMBL/GenBank/DDBJ whole genome shotgun (WGS) entry which is preliminary data.</text>
</comment>
<sequence length="103" mass="12887">MSEDRKRDNRFRTVEKLLYIHHDCEKTRYPQLDKAIDRIRDDKYYPIIEMRYFRKMKMDEIIEKLPYSRKTVYDKRNKLIDRIIDVMYADDIMKEIMETKKDA</sequence>